<proteinExistence type="evidence at transcript level"/>
<dbReference type="InterPro" id="IPR005225">
    <property type="entry name" value="Small_GTP-bd"/>
</dbReference>
<dbReference type="PRINTS" id="PR00449">
    <property type="entry name" value="RASTRNSFRMNG"/>
</dbReference>
<evidence type="ECO:0000256" key="1">
    <source>
        <dbReference type="ARBA" id="ARBA00008344"/>
    </source>
</evidence>
<feature type="region of interest" description="Disordered" evidence="5">
    <location>
        <begin position="234"/>
        <end position="257"/>
    </location>
</feature>
<dbReference type="SMART" id="SM00175">
    <property type="entry name" value="RAB"/>
    <property type="match status" value="1"/>
</dbReference>
<dbReference type="InterPro" id="IPR051065">
    <property type="entry name" value="Ras-related_GTPase"/>
</dbReference>
<evidence type="ECO:0000256" key="4">
    <source>
        <dbReference type="ARBA" id="ARBA00048098"/>
    </source>
</evidence>
<dbReference type="PROSITE" id="PS51421">
    <property type="entry name" value="RAS"/>
    <property type="match status" value="1"/>
</dbReference>
<evidence type="ECO:0000256" key="5">
    <source>
        <dbReference type="SAM" id="MobiDB-lite"/>
    </source>
</evidence>
<organism evidence="6">
    <name type="scientific">Hirondellea gigas</name>
    <dbReference type="NCBI Taxonomy" id="1518452"/>
    <lineage>
        <taxon>Eukaryota</taxon>
        <taxon>Metazoa</taxon>
        <taxon>Ecdysozoa</taxon>
        <taxon>Arthropoda</taxon>
        <taxon>Crustacea</taxon>
        <taxon>Multicrustacea</taxon>
        <taxon>Malacostraca</taxon>
        <taxon>Eumalacostraca</taxon>
        <taxon>Peracarida</taxon>
        <taxon>Amphipoda</taxon>
        <taxon>Amphilochidea</taxon>
        <taxon>Lysianassida</taxon>
        <taxon>Lysianassidira</taxon>
        <taxon>Lysianassoidea</taxon>
        <taxon>Lysianassidae</taxon>
        <taxon>Hirondellea</taxon>
    </lineage>
</organism>
<comment type="catalytic activity">
    <reaction evidence="4">
        <text>GTP + H2O = GDP + phosphate + H(+)</text>
        <dbReference type="Rhea" id="RHEA:19669"/>
        <dbReference type="ChEBI" id="CHEBI:15377"/>
        <dbReference type="ChEBI" id="CHEBI:15378"/>
        <dbReference type="ChEBI" id="CHEBI:37565"/>
        <dbReference type="ChEBI" id="CHEBI:43474"/>
        <dbReference type="ChEBI" id="CHEBI:58189"/>
        <dbReference type="EC" id="3.6.5.2"/>
    </reaction>
</comment>
<reference evidence="6" key="1">
    <citation type="submission" date="2017-11" db="EMBL/GenBank/DDBJ databases">
        <title>The sensing device of the deep-sea amphipod.</title>
        <authorList>
            <person name="Kobayashi H."/>
            <person name="Nagahama T."/>
            <person name="Arai W."/>
            <person name="Sasagawa Y."/>
            <person name="Umeda M."/>
            <person name="Hayashi T."/>
            <person name="Nikaido I."/>
            <person name="Watanabe H."/>
            <person name="Oguri K."/>
            <person name="Kitazato H."/>
            <person name="Fujioka K."/>
            <person name="Kido Y."/>
            <person name="Takami H."/>
        </authorList>
    </citation>
    <scope>NUCLEOTIDE SEQUENCE</scope>
    <source>
        <tissue evidence="6">Whole body</tissue>
    </source>
</reference>
<evidence type="ECO:0000313" key="6">
    <source>
        <dbReference type="EMBL" id="LAC25337.1"/>
    </source>
</evidence>
<dbReference type="Pfam" id="PF00071">
    <property type="entry name" value="Ras"/>
    <property type="match status" value="1"/>
</dbReference>
<protein>
    <recommendedName>
        <fullName evidence="2">small monomeric GTPase</fullName>
        <ecNumber evidence="2">3.6.5.2</ecNumber>
    </recommendedName>
</protein>
<feature type="compositionally biased region" description="Polar residues" evidence="5">
    <location>
        <begin position="242"/>
        <end position="257"/>
    </location>
</feature>
<keyword evidence="3" id="KW-0378">Hydrolase</keyword>
<dbReference type="SMART" id="SM00173">
    <property type="entry name" value="RAS"/>
    <property type="match status" value="1"/>
</dbReference>
<name>A0A6A7G2W2_9CRUS</name>
<dbReference type="PROSITE" id="PS51419">
    <property type="entry name" value="RAB"/>
    <property type="match status" value="1"/>
</dbReference>
<dbReference type="NCBIfam" id="TIGR00231">
    <property type="entry name" value="small_GTP"/>
    <property type="match status" value="1"/>
</dbReference>
<dbReference type="InterPro" id="IPR001806">
    <property type="entry name" value="Small_GTPase"/>
</dbReference>
<evidence type="ECO:0000256" key="2">
    <source>
        <dbReference type="ARBA" id="ARBA00011984"/>
    </source>
</evidence>
<dbReference type="SUPFAM" id="SSF52540">
    <property type="entry name" value="P-loop containing nucleoside triphosphate hydrolases"/>
    <property type="match status" value="1"/>
</dbReference>
<sequence length="285" mass="31280">MLSGVAIAAASAGGGGGAGAGSMSSSPKSTPLTALTKLSSLCKARPIRVLVLGQSGVGKSAIVVRYLTRRYIGEYAPKLEKVYQHTTELAGSQVTLEILDSAGDEKDSERHEANIRWADVFLLVYSVTDRCSFDDCSRAKFLINYNKRRRRITGPANKDSREDAPVLLVGNKKDLVGDRMVSTDEGLKRSRDIGCRAFHEISVRESIEEVKEVFSEAIRFLREVPKAPKLRRAVSEVHGNEDSSTTTSRGLHLSSQHGTLLTGRLLDPRRHWHRSSSIRSRTHPG</sequence>
<dbReference type="EMBL" id="IACT01006200">
    <property type="protein sequence ID" value="LAC25337.1"/>
    <property type="molecule type" value="mRNA"/>
</dbReference>
<dbReference type="Gene3D" id="3.40.50.300">
    <property type="entry name" value="P-loop containing nucleotide triphosphate hydrolases"/>
    <property type="match status" value="1"/>
</dbReference>
<dbReference type="GO" id="GO:0003925">
    <property type="term" value="F:G protein activity"/>
    <property type="evidence" value="ECO:0007669"/>
    <property type="project" value="UniProtKB-EC"/>
</dbReference>
<dbReference type="GO" id="GO:0005525">
    <property type="term" value="F:GTP binding"/>
    <property type="evidence" value="ECO:0007669"/>
    <property type="project" value="InterPro"/>
</dbReference>
<dbReference type="EC" id="3.6.5.2" evidence="2"/>
<dbReference type="PANTHER" id="PTHR45704">
    <property type="entry name" value="RAS-LIKE FAMILY MEMBER 11"/>
    <property type="match status" value="1"/>
</dbReference>
<dbReference type="AlphaFoldDB" id="A0A6A7G2W2"/>
<evidence type="ECO:0000256" key="3">
    <source>
        <dbReference type="ARBA" id="ARBA00022801"/>
    </source>
</evidence>
<dbReference type="SMART" id="SM00174">
    <property type="entry name" value="RHO"/>
    <property type="match status" value="1"/>
</dbReference>
<comment type="similarity">
    <text evidence="1">Belongs to the small GTPase superfamily. Ras family.</text>
</comment>
<accession>A0A6A7G2W2</accession>
<dbReference type="InterPro" id="IPR027417">
    <property type="entry name" value="P-loop_NTPase"/>
</dbReference>